<dbReference type="GO" id="GO:0009432">
    <property type="term" value="P:SOS response"/>
    <property type="evidence" value="ECO:0007669"/>
    <property type="project" value="TreeGrafter"/>
</dbReference>
<name>A0A934SUI1_9BURK</name>
<keyword evidence="1" id="KW-0479">Metal-binding</keyword>
<evidence type="ECO:0000256" key="7">
    <source>
        <dbReference type="ARBA" id="ARBA00023014"/>
    </source>
</evidence>
<dbReference type="GO" id="GO:0051539">
    <property type="term" value="F:4 iron, 4 sulfur cluster binding"/>
    <property type="evidence" value="ECO:0007669"/>
    <property type="project" value="TreeGrafter"/>
</dbReference>
<organism evidence="10 11">
    <name type="scientific">Noviherbaspirillum pedocola</name>
    <dbReference type="NCBI Taxonomy" id="2801341"/>
    <lineage>
        <taxon>Bacteria</taxon>
        <taxon>Pseudomonadati</taxon>
        <taxon>Pseudomonadota</taxon>
        <taxon>Betaproteobacteria</taxon>
        <taxon>Burkholderiales</taxon>
        <taxon>Oxalobacteraceae</taxon>
        <taxon>Noviherbaspirillum</taxon>
    </lineage>
</organism>
<evidence type="ECO:0000256" key="4">
    <source>
        <dbReference type="ARBA" id="ARBA00022806"/>
    </source>
</evidence>
<dbReference type="GO" id="GO:0033677">
    <property type="term" value="F:DNA/RNA helicase activity"/>
    <property type="evidence" value="ECO:0007669"/>
    <property type="project" value="TreeGrafter"/>
</dbReference>
<dbReference type="Proteomes" id="UP000622890">
    <property type="component" value="Unassembled WGS sequence"/>
</dbReference>
<dbReference type="SUPFAM" id="SSF52540">
    <property type="entry name" value="P-loop containing nucleoside triphosphate hydrolases"/>
    <property type="match status" value="1"/>
</dbReference>
<proteinExistence type="predicted"/>
<keyword evidence="3" id="KW-0378">Hydrolase</keyword>
<evidence type="ECO:0000256" key="8">
    <source>
        <dbReference type="ARBA" id="ARBA00023235"/>
    </source>
</evidence>
<reference evidence="10" key="1">
    <citation type="submission" date="2021-01" db="EMBL/GenBank/DDBJ databases">
        <title>Genome sequence of strain Noviherbaspirillum sp. DKR-6.</title>
        <authorList>
            <person name="Chaudhary D.K."/>
        </authorList>
    </citation>
    <scope>NUCLEOTIDE SEQUENCE</scope>
    <source>
        <strain evidence="10">DKR-6</strain>
    </source>
</reference>
<dbReference type="InterPro" id="IPR045028">
    <property type="entry name" value="DinG/Rad3-like"/>
</dbReference>
<dbReference type="Pfam" id="PF13307">
    <property type="entry name" value="Helicase_C_2"/>
    <property type="match status" value="1"/>
</dbReference>
<keyword evidence="7" id="KW-0411">Iron-sulfur</keyword>
<dbReference type="InterPro" id="IPR014013">
    <property type="entry name" value="Helic_SF1/SF2_ATP-bd_DinG/Rad3"/>
</dbReference>
<dbReference type="GO" id="GO:0005524">
    <property type="term" value="F:ATP binding"/>
    <property type="evidence" value="ECO:0007669"/>
    <property type="project" value="UniProtKB-KW"/>
</dbReference>
<evidence type="ECO:0000259" key="9">
    <source>
        <dbReference type="PROSITE" id="PS51193"/>
    </source>
</evidence>
<gene>
    <name evidence="10" type="ORF">JJB74_15130</name>
</gene>
<dbReference type="SMART" id="SM00491">
    <property type="entry name" value="HELICc2"/>
    <property type="match status" value="1"/>
</dbReference>
<sequence>MIRCVAQTLAASGHAVIQATTGTGKSFGYQIPAIVLGASRDKRVIISTKTANLQTQIADKDLKTLSGIFAELGIDATSAVIMGRERYVCPLRLTEKTQQGSLLDEDNNQEVMREIADAWHGGQWDGLRDTLKFKVPQTIWLKVNNNRHVCLNDRCPDAPSCPHMAVKAQMKKARIIITNHSYLLSTIAAFSGGDSAQKHPVVDFENNYYLLDEAHHLHDECLGAFSHNAPIEEDIFNEAGRIFSALGSINVSALKIRVGAMVGIGAALRSNIKTMLGGETRHRFVLGEVPGVFARLVDEYANSLKEICDLIKEGIDAAKKQTKRASQVVLAANANAVLGQLNERLEALQRFLAKDNAPRAKWIEIFNDVCTVHAAPFVAATLAADMLWKHTRGVVLCSATIAPLGEFAATLAALGMPKTTRTLALSSPLDYSRARMFVPKFMVPANSPGYPMMVATMVRKLVFAGEHIGSLVYFTSRSKMETTYESLSQDERQLVIKQGDMAPAAMIAEHKRRVDAGRKSVIFGLDSISEGVDLPGQYCTLVVADKLPFPSMEDPILAAHVEYLEAKGMHAFPHLMLPMAGTKLAQVSGRLIRTESDGGDFWVLDRRIIEKSYGAKLMRSTPFAEVIQSHG</sequence>
<dbReference type="GO" id="GO:0016818">
    <property type="term" value="F:hydrolase activity, acting on acid anhydrides, in phosphorus-containing anhydrides"/>
    <property type="evidence" value="ECO:0007669"/>
    <property type="project" value="InterPro"/>
</dbReference>
<dbReference type="InterPro" id="IPR006555">
    <property type="entry name" value="ATP-dep_Helicase_C"/>
</dbReference>
<evidence type="ECO:0000256" key="6">
    <source>
        <dbReference type="ARBA" id="ARBA00023004"/>
    </source>
</evidence>
<dbReference type="Gene3D" id="3.40.50.300">
    <property type="entry name" value="P-loop containing nucleotide triphosphate hydrolases"/>
    <property type="match status" value="2"/>
</dbReference>
<evidence type="ECO:0000313" key="11">
    <source>
        <dbReference type="Proteomes" id="UP000622890"/>
    </source>
</evidence>
<dbReference type="PANTHER" id="PTHR11472:SF59">
    <property type="entry name" value="ATP-DEPENDENT DNA HELICASE DING"/>
    <property type="match status" value="1"/>
</dbReference>
<dbReference type="GO" id="GO:0003678">
    <property type="term" value="F:DNA helicase activity"/>
    <property type="evidence" value="ECO:0007669"/>
    <property type="project" value="InterPro"/>
</dbReference>
<evidence type="ECO:0000313" key="10">
    <source>
        <dbReference type="EMBL" id="MBK4735952.1"/>
    </source>
</evidence>
<keyword evidence="6" id="KW-0408">Iron</keyword>
<dbReference type="Pfam" id="PF06733">
    <property type="entry name" value="DEAD_2"/>
    <property type="match status" value="1"/>
</dbReference>
<dbReference type="EMBL" id="JAEPBG010000006">
    <property type="protein sequence ID" value="MBK4735952.1"/>
    <property type="molecule type" value="Genomic_DNA"/>
</dbReference>
<evidence type="ECO:0000256" key="5">
    <source>
        <dbReference type="ARBA" id="ARBA00022840"/>
    </source>
</evidence>
<dbReference type="PROSITE" id="PS51193">
    <property type="entry name" value="HELICASE_ATP_BIND_2"/>
    <property type="match status" value="1"/>
</dbReference>
<dbReference type="PANTHER" id="PTHR11472">
    <property type="entry name" value="DNA REPAIR DEAD HELICASE RAD3/XP-D SUBFAMILY MEMBER"/>
    <property type="match status" value="1"/>
</dbReference>
<feature type="domain" description="Helicase ATP-binding" evidence="9">
    <location>
        <begin position="1"/>
        <end position="268"/>
    </location>
</feature>
<evidence type="ECO:0000256" key="2">
    <source>
        <dbReference type="ARBA" id="ARBA00022741"/>
    </source>
</evidence>
<keyword evidence="11" id="KW-1185">Reference proteome</keyword>
<protein>
    <recommendedName>
        <fullName evidence="9">Helicase ATP-binding domain-containing protein</fullName>
    </recommendedName>
</protein>
<evidence type="ECO:0000256" key="1">
    <source>
        <dbReference type="ARBA" id="ARBA00022723"/>
    </source>
</evidence>
<dbReference type="GO" id="GO:0003677">
    <property type="term" value="F:DNA binding"/>
    <property type="evidence" value="ECO:0007669"/>
    <property type="project" value="InterPro"/>
</dbReference>
<evidence type="ECO:0000256" key="3">
    <source>
        <dbReference type="ARBA" id="ARBA00022801"/>
    </source>
</evidence>
<dbReference type="GO" id="GO:0046872">
    <property type="term" value="F:metal ion binding"/>
    <property type="evidence" value="ECO:0007669"/>
    <property type="project" value="UniProtKB-KW"/>
</dbReference>
<comment type="caution">
    <text evidence="10">The sequence shown here is derived from an EMBL/GenBank/DDBJ whole genome shotgun (WGS) entry which is preliminary data.</text>
</comment>
<keyword evidence="8" id="KW-0413">Isomerase</keyword>
<dbReference type="GO" id="GO:0006281">
    <property type="term" value="P:DNA repair"/>
    <property type="evidence" value="ECO:0007669"/>
    <property type="project" value="TreeGrafter"/>
</dbReference>
<keyword evidence="2" id="KW-0547">Nucleotide-binding</keyword>
<accession>A0A934SUI1</accession>
<dbReference type="InterPro" id="IPR010614">
    <property type="entry name" value="RAD3-like_helicase_DEAD"/>
</dbReference>
<dbReference type="RefSeq" id="WP_200592883.1">
    <property type="nucleotide sequence ID" value="NZ_JAEPBG010000006.1"/>
</dbReference>
<keyword evidence="5" id="KW-0067">ATP-binding</keyword>
<keyword evidence="4" id="KW-0347">Helicase</keyword>
<dbReference type="AlphaFoldDB" id="A0A934SUI1"/>
<dbReference type="InterPro" id="IPR027417">
    <property type="entry name" value="P-loop_NTPase"/>
</dbReference>